<evidence type="ECO:0007829" key="7">
    <source>
        <dbReference type="ProteomicsDB" id="Q66VB7"/>
    </source>
</evidence>
<proteinExistence type="evidence at protein level"/>
<dbReference type="HOGENOM" id="CLU_2385567_0_0_1"/>
<dbReference type="MGI" id="MGI:2686399">
    <property type="gene designation" value="Gm1553"/>
</dbReference>
<dbReference type="EMBL" id="AY702028">
    <property type="protein sequence ID" value="AAU07932.1"/>
    <property type="molecule type" value="mRNA"/>
</dbReference>
<dbReference type="RefSeq" id="NP_001242919.1">
    <property type="nucleotide sequence ID" value="NM_001255990.1"/>
</dbReference>
<protein>
    <submittedName>
        <fullName evidence="2">Lacrein</fullName>
    </submittedName>
    <submittedName>
        <fullName evidence="3">Predicted gene 1553</fullName>
    </submittedName>
</protein>
<dbReference type="DNASU" id="432480"/>
<dbReference type="BioGRID-ORCS" id="432480">
    <property type="hits" value="1 hit in 69 CRISPR screens"/>
</dbReference>
<reference evidence="3 5" key="2">
    <citation type="journal article" date="2009" name="PLoS Biol.">
        <title>Lineage-specific biology revealed by a finished genome assembly of the mouse.</title>
        <authorList>
            <consortium name="Mouse Genome Sequencing Consortium"/>
            <person name="Church D.M."/>
            <person name="Goodstadt L."/>
            <person name="Hillier L.W."/>
            <person name="Zody M.C."/>
            <person name="Goldstein S."/>
            <person name="She X."/>
            <person name="Bult C.J."/>
            <person name="Agarwala R."/>
            <person name="Cherry J.L."/>
            <person name="DiCuccio M."/>
            <person name="Hlavina W."/>
            <person name="Kapustin Y."/>
            <person name="Meric P."/>
            <person name="Maglott D."/>
            <person name="Birtle Z."/>
            <person name="Marques A.C."/>
            <person name="Graves T."/>
            <person name="Zhou S."/>
            <person name="Teague B."/>
            <person name="Potamousis K."/>
            <person name="Churas C."/>
            <person name="Place M."/>
            <person name="Herschleb J."/>
            <person name="Runnheim R."/>
            <person name="Forrest D."/>
            <person name="Amos-Landgraf J."/>
            <person name="Schwartz D.C."/>
            <person name="Cheng Z."/>
            <person name="Lindblad-Toh K."/>
            <person name="Eichler E.E."/>
            <person name="Ponting C.P."/>
        </authorList>
    </citation>
    <scope>NUCLEOTIDE SEQUENCE [LARGE SCALE GENOMIC DNA]</scope>
    <source>
        <strain evidence="3 5">C57BL/6J</strain>
    </source>
</reference>
<gene>
    <name evidence="3 4" type="primary">Gm1553</name>
    <name evidence="2" type="synonym">Lcrn</name>
</gene>
<sequence>MKLIILYSLLGFFIICNGQTTADPNDEDDVVASEALNSVWSGFSSEVMRIPDFAANTRLLIMSFGRFGIFMQMFSGERLPIGRGPLCLVMVPMF</sequence>
<dbReference type="Proteomes" id="UP000000589">
    <property type="component" value="Chromosome 10"/>
</dbReference>
<keyword evidence="1" id="KW-0732">Signal</keyword>
<reference evidence="2" key="1">
    <citation type="journal article" date="2005" name="Invest. Ophthalmol. Vis. Sci.">
        <title>The lacrimal gland transcriptome is an unusually rich source of rare and poorly characterized gene transcripts.</title>
        <authorList>
            <person name="Ozyildirim A.M."/>
            <person name="Wistow G.J."/>
            <person name="Gao J."/>
            <person name="Wang J."/>
            <person name="Dickinson D.P."/>
            <person name="Frierson H.F.Jr."/>
            <person name="Laurie G.W."/>
        </authorList>
    </citation>
    <scope>NUCLEOTIDE SEQUENCE</scope>
    <source>
        <strain evidence="2">C57BL/6</strain>
        <tissue evidence="2">Lacrimal gland</tissue>
    </source>
</reference>
<keyword evidence="6 7" id="KW-1267">Proteomics identification</keyword>
<keyword evidence="5" id="KW-1185">Reference proteome</keyword>
<dbReference type="ProteomicsDB" id="335013"/>
<reference evidence="3" key="3">
    <citation type="journal article" date="2011" name="PLoS Biol.">
        <title>Modernizing reference genome assemblies.</title>
        <authorList>
            <person name="Church D.M."/>
            <person name="Schneider V.A."/>
            <person name="Graves T."/>
            <person name="Auger K."/>
            <person name="Cunningham F."/>
            <person name="Bouk N."/>
            <person name="Chen H.C."/>
            <person name="Agarwala R."/>
            <person name="McLaren W.M."/>
            <person name="Ritchie G.R."/>
            <person name="Albracht D."/>
            <person name="Kremitzki M."/>
            <person name="Rock S."/>
            <person name="Kotkiewicz H."/>
            <person name="Kremitzki C."/>
            <person name="Wollam A."/>
            <person name="Trani L."/>
            <person name="Fulton L."/>
            <person name="Fulton R."/>
            <person name="Matthews L."/>
            <person name="Whitehead S."/>
            <person name="Chow W."/>
            <person name="Torrance J."/>
            <person name="Dunn M."/>
            <person name="Harden G."/>
            <person name="Threadgold G."/>
            <person name="Wood J."/>
            <person name="Collins J."/>
            <person name="Heath P."/>
            <person name="Griffiths G."/>
            <person name="Pelan S."/>
            <person name="Grafham D."/>
            <person name="Eichler E.E."/>
            <person name="Weinstock G."/>
            <person name="Mardis E.R."/>
            <person name="Wilson R.K."/>
            <person name="Howe K."/>
            <person name="Flicek P."/>
            <person name="Hubbard T."/>
        </authorList>
    </citation>
    <scope>NUCLEOTIDE SEQUENCE [LARGE SCALE GENOMIC DNA]</scope>
    <source>
        <strain evidence="3">C57BL/6J</strain>
    </source>
</reference>
<dbReference type="STRING" id="10090.ENSMUSP00000135907"/>
<organism evidence="2">
    <name type="scientific">Mus musculus</name>
    <name type="common">Mouse</name>
    <dbReference type="NCBI Taxonomy" id="10090"/>
    <lineage>
        <taxon>Eukaryota</taxon>
        <taxon>Metazoa</taxon>
        <taxon>Chordata</taxon>
        <taxon>Craniata</taxon>
        <taxon>Vertebrata</taxon>
        <taxon>Euteleostomi</taxon>
        <taxon>Mammalia</taxon>
        <taxon>Eutheria</taxon>
        <taxon>Euarchontoglires</taxon>
        <taxon>Glires</taxon>
        <taxon>Rodentia</taxon>
        <taxon>Myomorpha</taxon>
        <taxon>Muroidea</taxon>
        <taxon>Muridae</taxon>
        <taxon>Murinae</taxon>
        <taxon>Mus</taxon>
        <taxon>Mus</taxon>
    </lineage>
</organism>
<dbReference type="GeneTree" id="ENSGT00860000135672"/>
<feature type="chain" id="PRO_5015098136" evidence="1">
    <location>
        <begin position="19"/>
        <end position="94"/>
    </location>
</feature>
<dbReference type="Ensembl" id="ENSMUST00000177934.3">
    <property type="protein sequence ID" value="ENSMUSP00000135907.2"/>
    <property type="gene ID" value="ENSMUSG00000094186.3"/>
</dbReference>
<evidence type="ECO:0000313" key="5">
    <source>
        <dbReference type="Proteomes" id="UP000000589"/>
    </source>
</evidence>
<accession>Q66VB7</accession>
<dbReference type="KEGG" id="mmu:432480"/>
<dbReference type="VEuPathDB" id="HostDB:ENSMUSG00000094186"/>
<evidence type="ECO:0000256" key="1">
    <source>
        <dbReference type="SAM" id="SignalP"/>
    </source>
</evidence>
<dbReference type="PaxDb" id="10090-ENSMUSP00000135907"/>
<dbReference type="AlphaFoldDB" id="Q66VB7"/>
<evidence type="ECO:0000313" key="2">
    <source>
        <dbReference type="EMBL" id="AAU07932.1"/>
    </source>
</evidence>
<dbReference type="GeneID" id="432480"/>
<evidence type="ECO:0000313" key="3">
    <source>
        <dbReference type="Ensembl" id="ENSMUSP00000135907.2"/>
    </source>
</evidence>
<name>Q66VB7_MOUSE</name>
<dbReference type="AGR" id="MGI:2686399"/>
<reference evidence="3" key="4">
    <citation type="submission" date="2025-05" db="UniProtKB">
        <authorList>
            <consortium name="Ensembl"/>
        </authorList>
    </citation>
    <scope>IDENTIFICATION</scope>
    <source>
        <strain evidence="3">C57BL/6J</strain>
    </source>
</reference>
<evidence type="ECO:0007829" key="6">
    <source>
        <dbReference type="PeptideAtlas" id="Q66VB7"/>
    </source>
</evidence>
<feature type="signal peptide" evidence="1">
    <location>
        <begin position="1"/>
        <end position="18"/>
    </location>
</feature>
<dbReference type="UCSC" id="uc007gjo.2">
    <property type="organism name" value="mouse"/>
</dbReference>
<dbReference type="Bgee" id="ENSMUSG00000094186">
    <property type="expression patterns" value="Expressed in spermatid"/>
</dbReference>
<evidence type="ECO:0000313" key="4">
    <source>
        <dbReference type="MGI" id="MGI:2686399"/>
    </source>
</evidence>